<keyword evidence="3" id="KW-1185">Reference proteome</keyword>
<feature type="region of interest" description="Disordered" evidence="1">
    <location>
        <begin position="1"/>
        <end position="92"/>
    </location>
</feature>
<comment type="caution">
    <text evidence="2">The sequence shown here is derived from an EMBL/GenBank/DDBJ whole genome shotgun (WGS) entry which is preliminary data.</text>
</comment>
<proteinExistence type="predicted"/>
<accession>A0A811Z409</accession>
<protein>
    <submittedName>
        <fullName evidence="2">(raccoon dog) hypothetical protein</fullName>
    </submittedName>
</protein>
<organism evidence="2 3">
    <name type="scientific">Nyctereutes procyonoides</name>
    <name type="common">Raccoon dog</name>
    <name type="synonym">Canis procyonoides</name>
    <dbReference type="NCBI Taxonomy" id="34880"/>
    <lineage>
        <taxon>Eukaryota</taxon>
        <taxon>Metazoa</taxon>
        <taxon>Chordata</taxon>
        <taxon>Craniata</taxon>
        <taxon>Vertebrata</taxon>
        <taxon>Euteleostomi</taxon>
        <taxon>Mammalia</taxon>
        <taxon>Eutheria</taxon>
        <taxon>Laurasiatheria</taxon>
        <taxon>Carnivora</taxon>
        <taxon>Caniformia</taxon>
        <taxon>Canidae</taxon>
        <taxon>Nyctereutes</taxon>
    </lineage>
</organism>
<dbReference type="Proteomes" id="UP000645828">
    <property type="component" value="Unassembled WGS sequence"/>
</dbReference>
<dbReference type="EMBL" id="CAJHUB010000753">
    <property type="protein sequence ID" value="CAD7681519.1"/>
    <property type="molecule type" value="Genomic_DNA"/>
</dbReference>
<name>A0A811Z409_NYCPR</name>
<evidence type="ECO:0000256" key="1">
    <source>
        <dbReference type="SAM" id="MobiDB-lite"/>
    </source>
</evidence>
<sequence length="242" mass="25195">MAGSDTGLPGGSRGNEGWRPLKRDRSQPGRRPGPRLARRAWDAVACGAPSPSPGDLHAGSAQRPLPNQEYRPRAGPPGRIDPSKYRGRGRELGADRSVGLLNASLTLSPVTGLFPGTSTRCSPGPPSACQSSNECALRAPGPPGVVHHCQPPPTSPPPAGRAKLWSHPALSPAPARSSPGGRLSDGRPVIMRRGERGAPRAAALTLHISDPPGPSSIRSCSLSGRLIAGGQDGWRDRQPRNP</sequence>
<evidence type="ECO:0000313" key="2">
    <source>
        <dbReference type="EMBL" id="CAD7681519.1"/>
    </source>
</evidence>
<gene>
    <name evidence="2" type="ORF">NYPRO_LOCUS14311</name>
</gene>
<dbReference type="AlphaFoldDB" id="A0A811Z409"/>
<feature type="region of interest" description="Disordered" evidence="1">
    <location>
        <begin position="145"/>
        <end position="242"/>
    </location>
</feature>
<feature type="compositionally biased region" description="Basic and acidic residues" evidence="1">
    <location>
        <begin position="81"/>
        <end position="92"/>
    </location>
</feature>
<reference evidence="2" key="1">
    <citation type="submission" date="2020-12" db="EMBL/GenBank/DDBJ databases">
        <authorList>
            <consortium name="Molecular Ecology Group"/>
        </authorList>
    </citation>
    <scope>NUCLEOTIDE SEQUENCE</scope>
    <source>
        <strain evidence="2">TBG_1078</strain>
    </source>
</reference>
<evidence type="ECO:0000313" key="3">
    <source>
        <dbReference type="Proteomes" id="UP000645828"/>
    </source>
</evidence>
<feature type="compositionally biased region" description="Basic and acidic residues" evidence="1">
    <location>
        <begin position="233"/>
        <end position="242"/>
    </location>
</feature>
<feature type="compositionally biased region" description="Pro residues" evidence="1">
    <location>
        <begin position="150"/>
        <end position="159"/>
    </location>
</feature>
<feature type="compositionally biased region" description="Low complexity" evidence="1">
    <location>
        <begin position="166"/>
        <end position="179"/>
    </location>
</feature>